<dbReference type="Proteomes" id="UP000230002">
    <property type="component" value="Unassembled WGS sequence"/>
</dbReference>
<dbReference type="SMART" id="SM00471">
    <property type="entry name" value="HDc"/>
    <property type="match status" value="1"/>
</dbReference>
<dbReference type="EMBL" id="AYKW01000001">
    <property type="protein sequence ID" value="PIL36515.1"/>
    <property type="molecule type" value="Genomic_DNA"/>
</dbReference>
<comment type="caution">
    <text evidence="3">The sequence shown here is derived from an EMBL/GenBank/DDBJ whole genome shotgun (WGS) entry which is preliminary data.</text>
</comment>
<dbReference type="OrthoDB" id="9991235at2759"/>
<feature type="domain" description="HD" evidence="2">
    <location>
        <begin position="82"/>
        <end position="216"/>
    </location>
</feature>
<feature type="region of interest" description="Disordered" evidence="1">
    <location>
        <begin position="497"/>
        <end position="628"/>
    </location>
</feature>
<dbReference type="InterPro" id="IPR003607">
    <property type="entry name" value="HD/PDEase_dom"/>
</dbReference>
<dbReference type="PANTHER" id="PTHR11373">
    <property type="entry name" value="DEOXYNUCLEOSIDE TRIPHOSPHATE TRIPHOSPHOHYDROLASE"/>
    <property type="match status" value="1"/>
</dbReference>
<dbReference type="Pfam" id="PF01966">
    <property type="entry name" value="HD"/>
    <property type="match status" value="1"/>
</dbReference>
<dbReference type="Gene3D" id="1.10.3210.10">
    <property type="entry name" value="Hypothetical protein af1432"/>
    <property type="match status" value="1"/>
</dbReference>
<dbReference type="GO" id="GO:0005634">
    <property type="term" value="C:nucleus"/>
    <property type="evidence" value="ECO:0007669"/>
    <property type="project" value="TreeGrafter"/>
</dbReference>
<dbReference type="PANTHER" id="PTHR11373:SF4">
    <property type="entry name" value="DEOXYNUCLEOSIDE TRIPHOSPHATE TRIPHOSPHOHYDROLASE SAMHD1"/>
    <property type="match status" value="1"/>
</dbReference>
<sequence length="628" mass="71296">MDKERRRMPSSGKKRMLLDLDYDWDSLEGPTPVRKFKDSIHDYLYFGPTICAVMDTPQFQRLREIKQLGTSYYVWPGASHNRFEHCLGVAYLAQTLAMHLKTSQPSLGITQRDVQCVTIAGLCHDLGHGPWSHVWDSMFIPSILPDKKWCHEDASLMMFDALLEENGLELAEDDALFVKAMIMGNPSMCKKKEKPYLFQIVANKTNGLDVDKFDYIARDSHAIDQKGSLSFTRLINSSRVINDEICYDIKDANQIFELCHTRMSLHKRIYTHKTAKAIELMIVDALRLAEPVMNIVRRLEDPKKYLHLTDRIQSEIEASEDPRLKEAQAILHRIRIRDLYKPVDFKVFAWDQRADLKALFTPESVVKAFNAKHAEDPHLHTAEVDALAKEFNPDHVIIDVTERHHGMKNENPLDFMKFYSKRHPDRGIHANEDDISVTLPRAFGELQLRVYTRDPRFFGIAQHGYREILKGLQARGAAGDGLFSKDSANPVDEEVDLDEPVHPVTPPADVPRPSTPKSTAHHPRSMSRGHTRSLSRHASGVFVPPIGENQFTGVPPEFNPKESPGRKGRKREREKDADKVKGEGKDKDKVEKSEETLDLALSFGPPLETVGAPADGEGSTPPRKKTKP</sequence>
<evidence type="ECO:0000256" key="1">
    <source>
        <dbReference type="SAM" id="MobiDB-lite"/>
    </source>
</evidence>
<dbReference type="Gene3D" id="3.30.70.2760">
    <property type="match status" value="1"/>
</dbReference>
<organism evidence="3 4">
    <name type="scientific">Ganoderma sinense ZZ0214-1</name>
    <dbReference type="NCBI Taxonomy" id="1077348"/>
    <lineage>
        <taxon>Eukaryota</taxon>
        <taxon>Fungi</taxon>
        <taxon>Dikarya</taxon>
        <taxon>Basidiomycota</taxon>
        <taxon>Agaricomycotina</taxon>
        <taxon>Agaricomycetes</taxon>
        <taxon>Polyporales</taxon>
        <taxon>Polyporaceae</taxon>
        <taxon>Ganoderma</taxon>
    </lineage>
</organism>
<accession>A0A2G8SRW7</accession>
<proteinExistence type="predicted"/>
<dbReference type="InterPro" id="IPR050135">
    <property type="entry name" value="dGTPase-like"/>
</dbReference>
<protein>
    <recommendedName>
        <fullName evidence="2">HD domain-containing protein</fullName>
    </recommendedName>
</protein>
<dbReference type="CDD" id="cd00077">
    <property type="entry name" value="HDc"/>
    <property type="match status" value="1"/>
</dbReference>
<reference evidence="3 4" key="1">
    <citation type="journal article" date="2015" name="Sci. Rep.">
        <title>Chromosome-level genome map provides insights into diverse defense mechanisms in the medicinal fungus Ganoderma sinense.</title>
        <authorList>
            <person name="Zhu Y."/>
            <person name="Xu J."/>
            <person name="Sun C."/>
            <person name="Zhou S."/>
            <person name="Xu H."/>
            <person name="Nelson D.R."/>
            <person name="Qian J."/>
            <person name="Song J."/>
            <person name="Luo H."/>
            <person name="Xiang L."/>
            <person name="Li Y."/>
            <person name="Xu Z."/>
            <person name="Ji A."/>
            <person name="Wang L."/>
            <person name="Lu S."/>
            <person name="Hayward A."/>
            <person name="Sun W."/>
            <person name="Li X."/>
            <person name="Schwartz D.C."/>
            <person name="Wang Y."/>
            <person name="Chen S."/>
        </authorList>
    </citation>
    <scope>NUCLEOTIDE SEQUENCE [LARGE SCALE GENOMIC DNA]</scope>
    <source>
        <strain evidence="3 4">ZZ0214-1</strain>
    </source>
</reference>
<feature type="compositionally biased region" description="Pro residues" evidence="1">
    <location>
        <begin position="503"/>
        <end position="514"/>
    </location>
</feature>
<feature type="compositionally biased region" description="Basic and acidic residues" evidence="1">
    <location>
        <begin position="559"/>
        <end position="595"/>
    </location>
</feature>
<dbReference type="GO" id="GO:0008832">
    <property type="term" value="F:dGTPase activity"/>
    <property type="evidence" value="ECO:0007669"/>
    <property type="project" value="TreeGrafter"/>
</dbReference>
<dbReference type="PROSITE" id="PS51831">
    <property type="entry name" value="HD"/>
    <property type="match status" value="1"/>
</dbReference>
<evidence type="ECO:0000313" key="3">
    <source>
        <dbReference type="EMBL" id="PIL36515.1"/>
    </source>
</evidence>
<dbReference type="GO" id="GO:0006203">
    <property type="term" value="P:dGTP catabolic process"/>
    <property type="evidence" value="ECO:0007669"/>
    <property type="project" value="TreeGrafter"/>
</dbReference>
<keyword evidence="4" id="KW-1185">Reference proteome</keyword>
<evidence type="ECO:0000313" key="4">
    <source>
        <dbReference type="Proteomes" id="UP000230002"/>
    </source>
</evidence>
<name>A0A2G8SRW7_9APHY</name>
<gene>
    <name evidence="3" type="ORF">GSI_00204</name>
</gene>
<evidence type="ECO:0000259" key="2">
    <source>
        <dbReference type="PROSITE" id="PS51831"/>
    </source>
</evidence>
<dbReference type="SUPFAM" id="SSF109604">
    <property type="entry name" value="HD-domain/PDEase-like"/>
    <property type="match status" value="1"/>
</dbReference>
<dbReference type="AlphaFoldDB" id="A0A2G8SRW7"/>
<dbReference type="InterPro" id="IPR006674">
    <property type="entry name" value="HD_domain"/>
</dbReference>
<feature type="compositionally biased region" description="Basic residues" evidence="1">
    <location>
        <begin position="519"/>
        <end position="535"/>
    </location>
</feature>
<dbReference type="STRING" id="1077348.A0A2G8SRW7"/>